<name>A0A0B6YJL6_9EUPU</name>
<dbReference type="EMBL" id="HACG01009106">
    <property type="protein sequence ID" value="CEK55971.1"/>
    <property type="molecule type" value="Transcribed_RNA"/>
</dbReference>
<dbReference type="GO" id="GO:1990072">
    <property type="term" value="C:TRAPPIII protein complex"/>
    <property type="evidence" value="ECO:0007669"/>
    <property type="project" value="TreeGrafter"/>
</dbReference>
<dbReference type="PANTHER" id="PTHR12975">
    <property type="entry name" value="TRANSPORT PROTEIN TRAPP"/>
    <property type="match status" value="1"/>
</dbReference>
<feature type="non-terminal residue" evidence="1">
    <location>
        <position position="68"/>
    </location>
</feature>
<dbReference type="PANTHER" id="PTHR12975:SF6">
    <property type="entry name" value="TRAFFICKING PROTEIN PARTICLE COMPLEX SUBUNIT 8"/>
    <property type="match status" value="1"/>
</dbReference>
<feature type="non-terminal residue" evidence="1">
    <location>
        <position position="1"/>
    </location>
</feature>
<gene>
    <name evidence="1" type="primary">ORF26483</name>
</gene>
<protein>
    <submittedName>
        <fullName evidence="1">Uncharacterized protein</fullName>
    </submittedName>
</protein>
<organism evidence="1">
    <name type="scientific">Arion vulgaris</name>
    <dbReference type="NCBI Taxonomy" id="1028688"/>
    <lineage>
        <taxon>Eukaryota</taxon>
        <taxon>Metazoa</taxon>
        <taxon>Spiralia</taxon>
        <taxon>Lophotrochozoa</taxon>
        <taxon>Mollusca</taxon>
        <taxon>Gastropoda</taxon>
        <taxon>Heterobranchia</taxon>
        <taxon>Euthyneura</taxon>
        <taxon>Panpulmonata</taxon>
        <taxon>Eupulmonata</taxon>
        <taxon>Stylommatophora</taxon>
        <taxon>Helicina</taxon>
        <taxon>Arionoidea</taxon>
        <taxon>Arionidae</taxon>
        <taxon>Arion</taxon>
    </lineage>
</organism>
<accession>A0A0B6YJL6</accession>
<proteinExistence type="predicted"/>
<sequence>FNLKQLENATAAFKHLLTEESKQTTSQQAAYLREYIFVYKQLLNQEERDNSTYGHLPELPLPILDSNE</sequence>
<evidence type="ECO:0000313" key="1">
    <source>
        <dbReference type="EMBL" id="CEK55971.1"/>
    </source>
</evidence>
<dbReference type="InterPro" id="IPR024420">
    <property type="entry name" value="TRAPP_III_complex_Trs85"/>
</dbReference>
<reference evidence="1" key="1">
    <citation type="submission" date="2014-12" db="EMBL/GenBank/DDBJ databases">
        <title>Insight into the proteome of Arion vulgaris.</title>
        <authorList>
            <person name="Aradska J."/>
            <person name="Bulat T."/>
            <person name="Smidak R."/>
            <person name="Sarate P."/>
            <person name="Gangsoo J."/>
            <person name="Sialana F."/>
            <person name="Bilban M."/>
            <person name="Lubec G."/>
        </authorList>
    </citation>
    <scope>NUCLEOTIDE SEQUENCE</scope>
    <source>
        <tissue evidence="1">Skin</tissue>
    </source>
</reference>
<dbReference type="AlphaFoldDB" id="A0A0B6YJL6"/>